<sequence>MTTQQIKYFLVLAGELHFWKASEKVYVSQSTLSRQIQSLEQEIGIKLFERDKRNVKLTDAGKFLQEKWTVAINELDHIQKQAKKIDQGTSGFISISYPGSIAFSYLPLFLNVINEDLPDLKLELTEPTDERHEKLLLNYETDIAFNRDVINNIHISSFKINTEPICLVTSEKHWLTEKTIINLKDLKDENFIIAGLHKTTYFSSLLRNLFLKNEFEPKTVIESDFGGMILNLVAQELGISILPYSYKFSNVPGVQFIELNEKIDLFINWRKTDPNKTTQKVIELAKTINSYKKYKSK</sequence>
<dbReference type="PANTHER" id="PTHR30346:SF28">
    <property type="entry name" value="HTH-TYPE TRANSCRIPTIONAL REGULATOR CYNR"/>
    <property type="match status" value="1"/>
</dbReference>
<comment type="similarity">
    <text evidence="1">Belongs to the LysR transcriptional regulatory family.</text>
</comment>
<evidence type="ECO:0000256" key="3">
    <source>
        <dbReference type="ARBA" id="ARBA00023125"/>
    </source>
</evidence>
<dbReference type="FunFam" id="1.10.10.10:FF:000001">
    <property type="entry name" value="LysR family transcriptional regulator"/>
    <property type="match status" value="1"/>
</dbReference>
<dbReference type="Proteomes" id="UP000186953">
    <property type="component" value="Unassembled WGS sequence"/>
</dbReference>
<dbReference type="Pfam" id="PF00126">
    <property type="entry name" value="HTH_1"/>
    <property type="match status" value="1"/>
</dbReference>
<dbReference type="Gene3D" id="3.40.190.10">
    <property type="entry name" value="Periplasmic binding protein-like II"/>
    <property type="match status" value="2"/>
</dbReference>
<keyword evidence="3 6" id="KW-0238">DNA-binding</keyword>
<dbReference type="CDD" id="cd05466">
    <property type="entry name" value="PBP2_LTTR_substrate"/>
    <property type="match status" value="1"/>
</dbReference>
<dbReference type="SUPFAM" id="SSF53850">
    <property type="entry name" value="Periplasmic binding protein-like II"/>
    <property type="match status" value="1"/>
</dbReference>
<feature type="domain" description="HTH lysR-type" evidence="5">
    <location>
        <begin position="1"/>
        <end position="58"/>
    </location>
</feature>
<dbReference type="EMBL" id="FTMA01000001">
    <property type="protein sequence ID" value="SIP91918.1"/>
    <property type="molecule type" value="Genomic_DNA"/>
</dbReference>
<dbReference type="InterPro" id="IPR005119">
    <property type="entry name" value="LysR_subst-bd"/>
</dbReference>
<evidence type="ECO:0000256" key="4">
    <source>
        <dbReference type="ARBA" id="ARBA00023163"/>
    </source>
</evidence>
<name>A0A1N6NIG9_9FLAO</name>
<dbReference type="AlphaFoldDB" id="A0A1N6NIG9"/>
<evidence type="ECO:0000313" key="6">
    <source>
        <dbReference type="EMBL" id="SIP91918.1"/>
    </source>
</evidence>
<dbReference type="STRING" id="228959.SAMN05421797_10110"/>
<evidence type="ECO:0000256" key="2">
    <source>
        <dbReference type="ARBA" id="ARBA00023015"/>
    </source>
</evidence>
<keyword evidence="4" id="KW-0804">Transcription</keyword>
<dbReference type="InterPro" id="IPR036388">
    <property type="entry name" value="WH-like_DNA-bd_sf"/>
</dbReference>
<evidence type="ECO:0000256" key="1">
    <source>
        <dbReference type="ARBA" id="ARBA00009437"/>
    </source>
</evidence>
<dbReference type="PRINTS" id="PR00039">
    <property type="entry name" value="HTHLYSR"/>
</dbReference>
<gene>
    <name evidence="6" type="ORF">SAMN05421797_10110</name>
</gene>
<dbReference type="PROSITE" id="PS50931">
    <property type="entry name" value="HTH_LYSR"/>
    <property type="match status" value="1"/>
</dbReference>
<evidence type="ECO:0000259" key="5">
    <source>
        <dbReference type="PROSITE" id="PS50931"/>
    </source>
</evidence>
<dbReference type="GO" id="GO:0003677">
    <property type="term" value="F:DNA binding"/>
    <property type="evidence" value="ECO:0007669"/>
    <property type="project" value="UniProtKB-KW"/>
</dbReference>
<organism evidence="6 7">
    <name type="scientific">Maribacter ulvicola</name>
    <dbReference type="NCBI Taxonomy" id="228959"/>
    <lineage>
        <taxon>Bacteria</taxon>
        <taxon>Pseudomonadati</taxon>
        <taxon>Bacteroidota</taxon>
        <taxon>Flavobacteriia</taxon>
        <taxon>Flavobacteriales</taxon>
        <taxon>Flavobacteriaceae</taxon>
        <taxon>Maribacter</taxon>
    </lineage>
</organism>
<dbReference type="PANTHER" id="PTHR30346">
    <property type="entry name" value="TRANSCRIPTIONAL DUAL REGULATOR HCAR-RELATED"/>
    <property type="match status" value="1"/>
</dbReference>
<dbReference type="OrthoDB" id="9803735at2"/>
<dbReference type="Gene3D" id="1.10.10.10">
    <property type="entry name" value="Winged helix-like DNA-binding domain superfamily/Winged helix DNA-binding domain"/>
    <property type="match status" value="1"/>
</dbReference>
<dbReference type="InterPro" id="IPR000847">
    <property type="entry name" value="LysR_HTH_N"/>
</dbReference>
<keyword evidence="7" id="KW-1185">Reference proteome</keyword>
<keyword evidence="2" id="KW-0805">Transcription regulation</keyword>
<dbReference type="GO" id="GO:0032993">
    <property type="term" value="C:protein-DNA complex"/>
    <property type="evidence" value="ECO:0007669"/>
    <property type="project" value="TreeGrafter"/>
</dbReference>
<dbReference type="GO" id="GO:0003700">
    <property type="term" value="F:DNA-binding transcription factor activity"/>
    <property type="evidence" value="ECO:0007669"/>
    <property type="project" value="InterPro"/>
</dbReference>
<dbReference type="InterPro" id="IPR036390">
    <property type="entry name" value="WH_DNA-bd_sf"/>
</dbReference>
<evidence type="ECO:0000313" key="7">
    <source>
        <dbReference type="Proteomes" id="UP000186953"/>
    </source>
</evidence>
<dbReference type="Pfam" id="PF03466">
    <property type="entry name" value="LysR_substrate"/>
    <property type="match status" value="1"/>
</dbReference>
<dbReference type="SUPFAM" id="SSF46785">
    <property type="entry name" value="Winged helix' DNA-binding domain"/>
    <property type="match status" value="1"/>
</dbReference>
<proteinExistence type="inferred from homology"/>
<dbReference type="RefSeq" id="WP_076546289.1">
    <property type="nucleotide sequence ID" value="NZ_FTMA01000001.1"/>
</dbReference>
<accession>A0A1N6NIG9</accession>
<protein>
    <submittedName>
        <fullName evidence="6">DNA-binding transcriptional regulator, LysR family</fullName>
    </submittedName>
</protein>
<reference evidence="7" key="1">
    <citation type="submission" date="2017-01" db="EMBL/GenBank/DDBJ databases">
        <authorList>
            <person name="Varghese N."/>
            <person name="Submissions S."/>
        </authorList>
    </citation>
    <scope>NUCLEOTIDE SEQUENCE [LARGE SCALE GENOMIC DNA]</scope>
    <source>
        <strain evidence="7">DSM 15366</strain>
    </source>
</reference>